<dbReference type="Proteomes" id="UP000001171">
    <property type="component" value="Chromosome"/>
</dbReference>
<dbReference type="OrthoDB" id="7202990at2"/>
<dbReference type="AlphaFoldDB" id="Q5QVZ7"/>
<dbReference type="STRING" id="283942.IL2333"/>
<feature type="chain" id="PRO_5004261688" evidence="1">
    <location>
        <begin position="31"/>
        <end position="104"/>
    </location>
</feature>
<dbReference type="GeneID" id="41337840"/>
<evidence type="ECO:0000313" key="3">
    <source>
        <dbReference type="Proteomes" id="UP000001171"/>
    </source>
</evidence>
<gene>
    <name evidence="2" type="ordered locus">IL2333</name>
</gene>
<evidence type="ECO:0000256" key="1">
    <source>
        <dbReference type="SAM" id="SignalP"/>
    </source>
</evidence>
<keyword evidence="1" id="KW-0732">Signal</keyword>
<keyword evidence="3" id="KW-1185">Reference proteome</keyword>
<dbReference type="HOGENOM" id="CLU_2246310_0_0_6"/>
<organism evidence="2 3">
    <name type="scientific">Idiomarina loihiensis (strain ATCC BAA-735 / DSM 15497 / L2-TR)</name>
    <dbReference type="NCBI Taxonomy" id="283942"/>
    <lineage>
        <taxon>Bacteria</taxon>
        <taxon>Pseudomonadati</taxon>
        <taxon>Pseudomonadota</taxon>
        <taxon>Gammaproteobacteria</taxon>
        <taxon>Alteromonadales</taxon>
        <taxon>Idiomarinaceae</taxon>
        <taxon>Idiomarina</taxon>
    </lineage>
</organism>
<protein>
    <submittedName>
        <fullName evidence="2">Uncharacterized protein</fullName>
    </submittedName>
</protein>
<name>Q5QVZ7_IDILO</name>
<dbReference type="EMBL" id="AE017340">
    <property type="protein sequence ID" value="AAV83165.1"/>
    <property type="molecule type" value="Genomic_DNA"/>
</dbReference>
<reference evidence="2 3" key="1">
    <citation type="journal article" date="2004" name="Proc. Natl. Acad. Sci. U.S.A.">
        <title>Genome sequence of the deep-sea gamma-proteobacterium Idiomarina loihiensis reveals amino acid fermentation as a source of carbon and energy.</title>
        <authorList>
            <person name="Hou S."/>
            <person name="Saw J.H."/>
            <person name="Lee K.S."/>
            <person name="Freitas T.A."/>
            <person name="Belisle C."/>
            <person name="Kawarabayasi Y."/>
            <person name="Donachie S.P."/>
            <person name="Pikina A."/>
            <person name="Galperin M.Y."/>
            <person name="Koonin E.V."/>
            <person name="Makarova K.S."/>
            <person name="Omelchenko M.V."/>
            <person name="Sorokin A."/>
            <person name="Wolf Y.I."/>
            <person name="Li Q.X."/>
            <person name="Keum Y.S."/>
            <person name="Campbell S."/>
            <person name="Denery J."/>
            <person name="Aizawa S."/>
            <person name="Shibata S."/>
            <person name="Malahoff A."/>
            <person name="Alam M."/>
        </authorList>
    </citation>
    <scope>NUCLEOTIDE SEQUENCE [LARGE SCALE GENOMIC DNA]</scope>
    <source>
        <strain evidence="3">ATCC BAA-735 / DSM 15497 / L2-TR</strain>
    </source>
</reference>
<proteinExistence type="predicted"/>
<dbReference type="RefSeq" id="WP_011235559.1">
    <property type="nucleotide sequence ID" value="NC_006512.1"/>
</dbReference>
<accession>Q5QVZ7</accession>
<feature type="signal peptide" evidence="1">
    <location>
        <begin position="1"/>
        <end position="30"/>
    </location>
</feature>
<evidence type="ECO:0000313" key="2">
    <source>
        <dbReference type="EMBL" id="AAV83165.1"/>
    </source>
</evidence>
<dbReference type="KEGG" id="ilo:IL2333"/>
<sequence>MQSTTSSFTMRALLVTGFLSITIASPFSVAKDTNTESETCSYNEVEMLKLSPREFDQNLEKGWREVAKAEACREAAADLIHTYYTKNEISKGAMRTFVWHEGHA</sequence>